<keyword evidence="2" id="KW-1185">Reference proteome</keyword>
<organism evidence="1 2">
    <name type="scientific">Polyangium jinanense</name>
    <dbReference type="NCBI Taxonomy" id="2829994"/>
    <lineage>
        <taxon>Bacteria</taxon>
        <taxon>Pseudomonadati</taxon>
        <taxon>Myxococcota</taxon>
        <taxon>Polyangia</taxon>
        <taxon>Polyangiales</taxon>
        <taxon>Polyangiaceae</taxon>
        <taxon>Polyangium</taxon>
    </lineage>
</organism>
<evidence type="ECO:0000313" key="1">
    <source>
        <dbReference type="EMBL" id="MDC3985413.1"/>
    </source>
</evidence>
<evidence type="ECO:0000313" key="2">
    <source>
        <dbReference type="Proteomes" id="UP001151081"/>
    </source>
</evidence>
<gene>
    <name evidence="1" type="ORF">KEG57_33350</name>
</gene>
<reference evidence="1 2" key="1">
    <citation type="submission" date="2021-04" db="EMBL/GenBank/DDBJ databases">
        <title>Genome analysis of Polyangium sp.</title>
        <authorList>
            <person name="Li Y."/>
            <person name="Wang J."/>
        </authorList>
    </citation>
    <scope>NUCLEOTIDE SEQUENCE [LARGE SCALE GENOMIC DNA]</scope>
    <source>
        <strain evidence="1 2">SDU14</strain>
    </source>
</reference>
<dbReference type="EMBL" id="JAGTJJ010000028">
    <property type="protein sequence ID" value="MDC3985413.1"/>
    <property type="molecule type" value="Genomic_DNA"/>
</dbReference>
<accession>A0A9X3XAY7</accession>
<dbReference type="Proteomes" id="UP001151081">
    <property type="component" value="Unassembled WGS sequence"/>
</dbReference>
<name>A0A9X3XAY7_9BACT</name>
<sequence length="86" mass="9777">MAHLEARRGMKGRPEEGVAARFFCILRAPRESARAPDSFSRSLFARSVAFLLKGRSFFVVVSVMRYLRCRVREAFGEPSLAPRDTQ</sequence>
<protein>
    <submittedName>
        <fullName evidence="1">Uncharacterized protein</fullName>
    </submittedName>
</protein>
<proteinExistence type="predicted"/>
<dbReference type="AlphaFoldDB" id="A0A9X3XAY7"/>
<comment type="caution">
    <text evidence="1">The sequence shown here is derived from an EMBL/GenBank/DDBJ whole genome shotgun (WGS) entry which is preliminary data.</text>
</comment>
<dbReference type="RefSeq" id="WP_272459191.1">
    <property type="nucleotide sequence ID" value="NZ_JAGTJJ010000028.1"/>
</dbReference>